<evidence type="ECO:0000256" key="4">
    <source>
        <dbReference type="ARBA" id="ARBA00022475"/>
    </source>
</evidence>
<evidence type="ECO:0000313" key="10">
    <source>
        <dbReference type="Proteomes" id="UP001473063"/>
    </source>
</evidence>
<feature type="transmembrane region" description="Helical" evidence="8">
    <location>
        <begin position="90"/>
        <end position="115"/>
    </location>
</feature>
<keyword evidence="10" id="KW-1185">Reference proteome</keyword>
<dbReference type="RefSeq" id="WP_349057250.1">
    <property type="nucleotide sequence ID" value="NZ_JBBMEJ010000017.1"/>
</dbReference>
<feature type="transmembrane region" description="Helical" evidence="8">
    <location>
        <begin position="302"/>
        <end position="323"/>
    </location>
</feature>
<feature type="transmembrane region" description="Helical" evidence="8">
    <location>
        <begin position="335"/>
        <end position="357"/>
    </location>
</feature>
<feature type="transmembrane region" description="Helical" evidence="8">
    <location>
        <begin position="12"/>
        <end position="31"/>
    </location>
</feature>
<comment type="similarity">
    <text evidence="2">Belongs to the autoinducer-2 exporter (AI-2E) (TC 2.A.86) family.</text>
</comment>
<evidence type="ECO:0000256" key="7">
    <source>
        <dbReference type="ARBA" id="ARBA00023136"/>
    </source>
</evidence>
<name>A0ABV1BHT5_9FIRM</name>
<keyword evidence="7 8" id="KW-0472">Membrane</keyword>
<reference evidence="9 10" key="1">
    <citation type="submission" date="2024-03" db="EMBL/GenBank/DDBJ databases">
        <title>Human intestinal bacterial collection.</title>
        <authorList>
            <person name="Pauvert C."/>
            <person name="Hitch T.C.A."/>
            <person name="Clavel T."/>
        </authorList>
    </citation>
    <scope>NUCLEOTIDE SEQUENCE [LARGE SCALE GENOMIC DNA]</scope>
    <source>
        <strain evidence="9 10">CLA-JM-H16</strain>
    </source>
</reference>
<comment type="subcellular location">
    <subcellularLocation>
        <location evidence="1">Cell membrane</location>
        <topology evidence="1">Multi-pass membrane protein</topology>
    </subcellularLocation>
</comment>
<keyword evidence="6 8" id="KW-1133">Transmembrane helix</keyword>
<evidence type="ECO:0000256" key="3">
    <source>
        <dbReference type="ARBA" id="ARBA00022448"/>
    </source>
</evidence>
<proteinExistence type="inferred from homology"/>
<feature type="transmembrane region" description="Helical" evidence="8">
    <location>
        <begin position="184"/>
        <end position="209"/>
    </location>
</feature>
<dbReference type="Proteomes" id="UP001473063">
    <property type="component" value="Unassembled WGS sequence"/>
</dbReference>
<gene>
    <name evidence="9" type="ORF">WMO28_13145</name>
</gene>
<evidence type="ECO:0000256" key="1">
    <source>
        <dbReference type="ARBA" id="ARBA00004651"/>
    </source>
</evidence>
<keyword evidence="4" id="KW-1003">Cell membrane</keyword>
<dbReference type="PANTHER" id="PTHR21716">
    <property type="entry name" value="TRANSMEMBRANE PROTEIN"/>
    <property type="match status" value="1"/>
</dbReference>
<evidence type="ECO:0000256" key="6">
    <source>
        <dbReference type="ARBA" id="ARBA00022989"/>
    </source>
</evidence>
<keyword evidence="3" id="KW-0813">Transport</keyword>
<dbReference type="PANTHER" id="PTHR21716:SF53">
    <property type="entry name" value="PERMEASE PERM-RELATED"/>
    <property type="match status" value="1"/>
</dbReference>
<sequence length="475" mass="53676">MKFRWNHRYVQLGVTAFLVIAASILFYYGIFHMQSLVTGIKTFFSIMAPIIYGAAIAYLLTPIVNFLERKIIFPLFEKREKILQKKGKKIVRWICVLLSVFFMFLVIYALVMMILPQLIRSIVNIIYSFPHYVNVVEDWLNSIVKKGWKLNPDMITQINQYSSRLQEYLTNTLLPQMQSMMKNISASFLDLLVFLKNFLIGAIVSLYILADKEGFVAKAKMATYAVLPAKWATFMVHAMRFTHKTFGGFISGKILDSAIIGVLCYVGTAIMGTPYAILVSVIVGVTNIIPFFGPYLGAIPCILLILLVNPLQSLYFLIFILILQQFDGNILGPKILGESTGLSSFMVIVAIMIGGGLFGVPGMIVGVPVFAVLNAAVWKLIGRSLDEKEMSADSDFYKDIDCVDPLSGKALPMPVKESTAKAKIQSVAIQTEKNRFWTGAWNEIKRMFAYFVKFIQAKYIGFRLKQKEKRRKKKI</sequence>
<comment type="caution">
    <text evidence="9">The sequence shown here is derived from an EMBL/GenBank/DDBJ whole genome shotgun (WGS) entry which is preliminary data.</text>
</comment>
<dbReference type="EMBL" id="JBBMEJ010000017">
    <property type="protein sequence ID" value="MEQ2371855.1"/>
    <property type="molecule type" value="Genomic_DNA"/>
</dbReference>
<evidence type="ECO:0000256" key="5">
    <source>
        <dbReference type="ARBA" id="ARBA00022692"/>
    </source>
</evidence>
<dbReference type="InterPro" id="IPR002549">
    <property type="entry name" value="AI-2E-like"/>
</dbReference>
<keyword evidence="5 8" id="KW-0812">Transmembrane</keyword>
<dbReference type="Pfam" id="PF01594">
    <property type="entry name" value="AI-2E_transport"/>
    <property type="match status" value="1"/>
</dbReference>
<protein>
    <submittedName>
        <fullName evidence="9">AI-2E family transporter</fullName>
    </submittedName>
</protein>
<evidence type="ECO:0000313" key="9">
    <source>
        <dbReference type="EMBL" id="MEQ2371855.1"/>
    </source>
</evidence>
<feature type="transmembrane region" description="Helical" evidence="8">
    <location>
        <begin position="275"/>
        <end position="296"/>
    </location>
</feature>
<evidence type="ECO:0000256" key="2">
    <source>
        <dbReference type="ARBA" id="ARBA00009773"/>
    </source>
</evidence>
<evidence type="ECO:0000256" key="8">
    <source>
        <dbReference type="SAM" id="Phobius"/>
    </source>
</evidence>
<accession>A0ABV1BHT5</accession>
<feature type="transmembrane region" description="Helical" evidence="8">
    <location>
        <begin position="43"/>
        <end position="69"/>
    </location>
</feature>
<organism evidence="9 10">
    <name type="scientific">Blautia aquisgranensis</name>
    <dbReference type="NCBI Taxonomy" id="3133153"/>
    <lineage>
        <taxon>Bacteria</taxon>
        <taxon>Bacillati</taxon>
        <taxon>Bacillota</taxon>
        <taxon>Clostridia</taxon>
        <taxon>Lachnospirales</taxon>
        <taxon>Lachnospiraceae</taxon>
        <taxon>Blautia</taxon>
    </lineage>
</organism>
<feature type="transmembrane region" description="Helical" evidence="8">
    <location>
        <begin position="246"/>
        <end position="268"/>
    </location>
</feature>